<dbReference type="GeneID" id="94294259"/>
<proteinExistence type="predicted"/>
<dbReference type="AlphaFoldDB" id="A0A9P8S1E1"/>
<evidence type="ECO:0000313" key="2">
    <source>
        <dbReference type="Proteomes" id="UP000018208"/>
    </source>
</evidence>
<protein>
    <submittedName>
        <fullName evidence="1">Uncharacterized protein</fullName>
    </submittedName>
</protein>
<evidence type="ECO:0000313" key="1">
    <source>
        <dbReference type="EMBL" id="KAH0576890.1"/>
    </source>
</evidence>
<dbReference type="EMBL" id="AUWU02000001">
    <property type="protein sequence ID" value="KAH0576890.1"/>
    <property type="molecule type" value="Genomic_DNA"/>
</dbReference>
<sequence length="100" mass="11660">MYRVQQNNKPLQNFQIKQGLYYNQVIIIGQVKSLNYGCQDFNIPIIENSAVSFKYVPKYISSHRLNICDTNLKSLQMEASSQQTNLVVDQLWEQLALDFK</sequence>
<dbReference type="RefSeq" id="XP_067767663.1">
    <property type="nucleotide sequence ID" value="XM_067904181.1"/>
</dbReference>
<accession>A0A9P8S1E1</accession>
<keyword evidence="2" id="KW-1185">Reference proteome</keyword>
<reference evidence="1 2" key="1">
    <citation type="journal article" date="2014" name="PLoS Genet.">
        <title>The Genome of Spironucleus salmonicida Highlights a Fish Pathogen Adapted to Fluctuating Environments.</title>
        <authorList>
            <person name="Xu F."/>
            <person name="Jerlstrom-Hultqvist J."/>
            <person name="Einarsson E."/>
            <person name="Astvaldsson A."/>
            <person name="Svard S.G."/>
            <person name="Andersson J.O."/>
        </authorList>
    </citation>
    <scope>NUCLEOTIDE SEQUENCE [LARGE SCALE GENOMIC DNA]</scope>
    <source>
        <strain evidence="1 2">ATCC 50377</strain>
    </source>
</reference>
<dbReference type="KEGG" id="ssao:94294259"/>
<gene>
    <name evidence="1" type="ORF">SS50377_20236</name>
</gene>
<comment type="caution">
    <text evidence="1">The sequence shown here is derived from an EMBL/GenBank/DDBJ whole genome shotgun (WGS) entry which is preliminary data.</text>
</comment>
<dbReference type="Proteomes" id="UP000018208">
    <property type="component" value="Unassembled WGS sequence"/>
</dbReference>
<name>A0A9P8S1E1_9EUKA</name>
<organism evidence="1 2">
    <name type="scientific">Spironucleus salmonicida</name>
    <dbReference type="NCBI Taxonomy" id="348837"/>
    <lineage>
        <taxon>Eukaryota</taxon>
        <taxon>Metamonada</taxon>
        <taxon>Diplomonadida</taxon>
        <taxon>Hexamitidae</taxon>
        <taxon>Hexamitinae</taxon>
        <taxon>Spironucleus</taxon>
    </lineage>
</organism>